<comment type="caution">
    <text evidence="2">The sequence shown here is derived from an EMBL/GenBank/DDBJ whole genome shotgun (WGS) entry which is preliminary data.</text>
</comment>
<dbReference type="Pfam" id="PF00149">
    <property type="entry name" value="Metallophos"/>
    <property type="match status" value="1"/>
</dbReference>
<evidence type="ECO:0000313" key="2">
    <source>
        <dbReference type="EMBL" id="GAA3999417.1"/>
    </source>
</evidence>
<organism evidence="2 3">
    <name type="scientific">Allokutzneria multivorans</name>
    <dbReference type="NCBI Taxonomy" id="1142134"/>
    <lineage>
        <taxon>Bacteria</taxon>
        <taxon>Bacillati</taxon>
        <taxon>Actinomycetota</taxon>
        <taxon>Actinomycetes</taxon>
        <taxon>Pseudonocardiales</taxon>
        <taxon>Pseudonocardiaceae</taxon>
        <taxon>Allokutzneria</taxon>
    </lineage>
</organism>
<dbReference type="EMBL" id="BAABAL010000006">
    <property type="protein sequence ID" value="GAA3999417.1"/>
    <property type="molecule type" value="Genomic_DNA"/>
</dbReference>
<sequence>MTQSSRIVRPEERGPFDVIGDVHGCQEELLALLETLGYELVRDAKDRPVDAAHPEGRKAVFVGDLVDRGPDTPGVLRLTMGMVDAGNALVVCGNHDLKLARALRGDKVTARHGLAESLEQLAKHSEGFRERALDFLLDLPVHLVLDDGRLVIAHAGLPERLHGVESGRAKSFALYGDTTGETDANGLPVRLPWAEQYRGAATVLYGHTPVTEATWVNNAMCLDTGCVFGGKLTAFRYPEQEIVDIAARRVWYRHAVYGALY</sequence>
<dbReference type="CDD" id="cd07423">
    <property type="entry name" value="MPP_Prp_like"/>
    <property type="match status" value="1"/>
</dbReference>
<reference evidence="3" key="1">
    <citation type="journal article" date="2019" name="Int. J. Syst. Evol. Microbiol.">
        <title>The Global Catalogue of Microorganisms (GCM) 10K type strain sequencing project: providing services to taxonomists for standard genome sequencing and annotation.</title>
        <authorList>
            <consortium name="The Broad Institute Genomics Platform"/>
            <consortium name="The Broad Institute Genome Sequencing Center for Infectious Disease"/>
            <person name="Wu L."/>
            <person name="Ma J."/>
        </authorList>
    </citation>
    <scope>NUCLEOTIDE SEQUENCE [LARGE SCALE GENOMIC DNA]</scope>
    <source>
        <strain evidence="3">JCM 17342</strain>
    </source>
</reference>
<dbReference type="PANTHER" id="PTHR42850">
    <property type="entry name" value="METALLOPHOSPHOESTERASE"/>
    <property type="match status" value="1"/>
</dbReference>
<evidence type="ECO:0000259" key="1">
    <source>
        <dbReference type="Pfam" id="PF00149"/>
    </source>
</evidence>
<accession>A0ABP7RM15</accession>
<dbReference type="PRINTS" id="PR00114">
    <property type="entry name" value="STPHPHTASE"/>
</dbReference>
<dbReference type="InterPro" id="IPR029052">
    <property type="entry name" value="Metallo-depent_PP-like"/>
</dbReference>
<keyword evidence="3" id="KW-1185">Reference proteome</keyword>
<dbReference type="Proteomes" id="UP001501747">
    <property type="component" value="Unassembled WGS sequence"/>
</dbReference>
<dbReference type="SUPFAM" id="SSF56300">
    <property type="entry name" value="Metallo-dependent phosphatases"/>
    <property type="match status" value="1"/>
</dbReference>
<evidence type="ECO:0000313" key="3">
    <source>
        <dbReference type="Proteomes" id="UP001501747"/>
    </source>
</evidence>
<gene>
    <name evidence="2" type="ORF">GCM10022247_19620</name>
</gene>
<dbReference type="InterPro" id="IPR006186">
    <property type="entry name" value="Ser/Thr-sp_prot-phosphatase"/>
</dbReference>
<proteinExistence type="predicted"/>
<dbReference type="InterPro" id="IPR050126">
    <property type="entry name" value="Ap4A_hydrolase"/>
</dbReference>
<dbReference type="PANTHER" id="PTHR42850:SF7">
    <property type="entry name" value="BIS(5'-NUCLEOSYL)-TETRAPHOSPHATASE PRPE [ASYMMETRICAL]"/>
    <property type="match status" value="1"/>
</dbReference>
<name>A0ABP7RM15_9PSEU</name>
<dbReference type="InterPro" id="IPR041780">
    <property type="entry name" value="MPP_PrpE-like"/>
</dbReference>
<feature type="domain" description="Calcineurin-like phosphoesterase" evidence="1">
    <location>
        <begin position="15"/>
        <end position="211"/>
    </location>
</feature>
<dbReference type="InterPro" id="IPR004843">
    <property type="entry name" value="Calcineurin-like_PHP"/>
</dbReference>
<dbReference type="Gene3D" id="3.60.21.10">
    <property type="match status" value="1"/>
</dbReference>
<protein>
    <recommendedName>
        <fullName evidence="1">Calcineurin-like phosphoesterase domain-containing protein</fullName>
    </recommendedName>
</protein>